<dbReference type="InterPro" id="IPR001466">
    <property type="entry name" value="Beta-lactam-related"/>
</dbReference>
<feature type="domain" description="Beta-lactamase-related" evidence="2">
    <location>
        <begin position="105"/>
        <end position="380"/>
    </location>
</feature>
<organism evidence="3 5">
    <name type="scientific">Zhongshania aliphaticivorans</name>
    <dbReference type="NCBI Taxonomy" id="1470434"/>
    <lineage>
        <taxon>Bacteria</taxon>
        <taxon>Pseudomonadati</taxon>
        <taxon>Pseudomonadota</taxon>
        <taxon>Gammaproteobacteria</taxon>
        <taxon>Cellvibrionales</taxon>
        <taxon>Spongiibacteraceae</taxon>
        <taxon>Zhongshania</taxon>
    </lineage>
</organism>
<keyword evidence="1" id="KW-0472">Membrane</keyword>
<keyword evidence="3" id="KW-0378">Hydrolase</keyword>
<dbReference type="PANTHER" id="PTHR43283:SF7">
    <property type="entry name" value="BETA-LACTAMASE-RELATED DOMAIN-CONTAINING PROTEIN"/>
    <property type="match status" value="1"/>
</dbReference>
<accession>A0A5S9NS55</accession>
<dbReference type="EMBL" id="CACSIM010000004">
    <property type="protein sequence ID" value="CAA0111383.1"/>
    <property type="molecule type" value="Genomic_DNA"/>
</dbReference>
<sequence>MTTKKTSIIKVALLSLLGLILIAGVYYAPLIQRLYFSLNIEDEASMPENLRTLHQYYSTHLIESSATPQPFPRQLQENVLPESFQSHGETIKTKAFFTDAKPTGLVIIKDGQIIYENYWRGLTESDTQFAFSVAKSITSVLVGMAIGDGLINDVNDSVTKYLPHFKGSAWDKATIANTLEMSSGVEFDEDYSRTDTDMRRFQMAYLFDKPMEDFLLSLKSNREPGISQGYNSMETQAAGFVIRSVIGERSLSNYMHEKLWQPLGAQDNAYWNVDGAGMEVAIGGLSMSLRDLAKIGQLYLQRGRWNGEQLIPESWVLESTTPSKPYQMPGRDNPLSEKPFGYGYLWWTPVDPNGREYYASGLYGQYLFVNEDKGIVIAMYNANNNFNSAPDWWKERYEDFFQAIAQKY</sequence>
<dbReference type="PANTHER" id="PTHR43283">
    <property type="entry name" value="BETA-LACTAMASE-RELATED"/>
    <property type="match status" value="1"/>
</dbReference>
<keyword evidence="1" id="KW-0812">Transmembrane</keyword>
<dbReference type="AlphaFoldDB" id="A0A5S9NS55"/>
<evidence type="ECO:0000313" key="5">
    <source>
        <dbReference type="Proteomes" id="UP000435877"/>
    </source>
</evidence>
<feature type="transmembrane region" description="Helical" evidence="1">
    <location>
        <begin position="7"/>
        <end position="28"/>
    </location>
</feature>
<gene>
    <name evidence="3" type="primary">nylB</name>
    <name evidence="3" type="ORF">IHBHHGIJ_02479</name>
    <name evidence="4" type="ORF">KFEGEMFD_02666</name>
</gene>
<dbReference type="SUPFAM" id="SSF56601">
    <property type="entry name" value="beta-lactamase/transpeptidase-like"/>
    <property type="match status" value="1"/>
</dbReference>
<keyword evidence="1" id="KW-1133">Transmembrane helix</keyword>
<dbReference type="OrthoDB" id="9814204at2"/>
<dbReference type="Proteomes" id="UP000435877">
    <property type="component" value="Unassembled WGS sequence"/>
</dbReference>
<evidence type="ECO:0000259" key="2">
    <source>
        <dbReference type="Pfam" id="PF00144"/>
    </source>
</evidence>
<proteinExistence type="predicted"/>
<keyword evidence="5" id="KW-1185">Reference proteome</keyword>
<dbReference type="EC" id="3.5.1.46" evidence="3"/>
<evidence type="ECO:0000313" key="4">
    <source>
        <dbReference type="EMBL" id="CAA0111383.1"/>
    </source>
</evidence>
<evidence type="ECO:0000256" key="1">
    <source>
        <dbReference type="SAM" id="Phobius"/>
    </source>
</evidence>
<evidence type="ECO:0000313" key="3">
    <source>
        <dbReference type="EMBL" id="CAA0093457.1"/>
    </source>
</evidence>
<dbReference type="Gene3D" id="3.40.710.10">
    <property type="entry name" value="DD-peptidase/beta-lactamase superfamily"/>
    <property type="match status" value="1"/>
</dbReference>
<dbReference type="GO" id="GO:0019875">
    <property type="term" value="F:6-aminohexanoate-dimer hydrolase activity"/>
    <property type="evidence" value="ECO:0007669"/>
    <property type="project" value="UniProtKB-EC"/>
</dbReference>
<dbReference type="InterPro" id="IPR050789">
    <property type="entry name" value="Diverse_Enzym_Activities"/>
</dbReference>
<dbReference type="RefSeq" id="WP_159269012.1">
    <property type="nucleotide sequence ID" value="NZ_CACSIK010000001.1"/>
</dbReference>
<dbReference type="InterPro" id="IPR012338">
    <property type="entry name" value="Beta-lactam/transpept-like"/>
</dbReference>
<evidence type="ECO:0000313" key="6">
    <source>
        <dbReference type="Proteomes" id="UP000439591"/>
    </source>
</evidence>
<name>A0A5S9NS55_9GAMM</name>
<protein>
    <submittedName>
        <fullName evidence="3">6-aminohexanoate-dimer hydrolase</fullName>
        <ecNumber evidence="3">3.5.1.46</ecNumber>
    </submittedName>
</protein>
<dbReference type="Proteomes" id="UP000439591">
    <property type="component" value="Unassembled WGS sequence"/>
</dbReference>
<dbReference type="EMBL" id="CACSIK010000001">
    <property type="protein sequence ID" value="CAA0093457.1"/>
    <property type="molecule type" value="Genomic_DNA"/>
</dbReference>
<reference evidence="5 6" key="1">
    <citation type="submission" date="2019-11" db="EMBL/GenBank/DDBJ databases">
        <authorList>
            <person name="Holert J."/>
        </authorList>
    </citation>
    <scope>NUCLEOTIDE SEQUENCE [LARGE SCALE GENOMIC DNA]</scope>
    <source>
        <strain evidence="4">BC3_2A</strain>
        <strain evidence="3">SB11_1A</strain>
    </source>
</reference>
<dbReference type="Pfam" id="PF00144">
    <property type="entry name" value="Beta-lactamase"/>
    <property type="match status" value="1"/>
</dbReference>